<name>A0A941BL17_9BURK</name>
<evidence type="ECO:0000259" key="1">
    <source>
        <dbReference type="Pfam" id="PF07045"/>
    </source>
</evidence>
<dbReference type="Gene3D" id="3.30.70.100">
    <property type="match status" value="1"/>
</dbReference>
<dbReference type="PANTHER" id="PTHR41521">
    <property type="match status" value="1"/>
</dbReference>
<dbReference type="Pfam" id="PF07045">
    <property type="entry name" value="DUF1330"/>
    <property type="match status" value="1"/>
</dbReference>
<reference evidence="2 3" key="1">
    <citation type="submission" date="2021-04" db="EMBL/GenBank/DDBJ databases">
        <title>The genome sequence of Ideonella sp. 3Y2.</title>
        <authorList>
            <person name="Liu Y."/>
        </authorList>
    </citation>
    <scope>NUCLEOTIDE SEQUENCE [LARGE SCALE GENOMIC DNA]</scope>
    <source>
        <strain evidence="2 3">3Y2</strain>
    </source>
</reference>
<dbReference type="InterPro" id="IPR011008">
    <property type="entry name" value="Dimeric_a/b-barrel"/>
</dbReference>
<dbReference type="Proteomes" id="UP000676246">
    <property type="component" value="Unassembled WGS sequence"/>
</dbReference>
<protein>
    <submittedName>
        <fullName evidence="2">DUF1330 domain-containing protein</fullName>
    </submittedName>
</protein>
<gene>
    <name evidence="2" type="ORF">KAK03_09500</name>
</gene>
<evidence type="ECO:0000313" key="2">
    <source>
        <dbReference type="EMBL" id="MBQ0930724.1"/>
    </source>
</evidence>
<sequence length="98" mass="10659">MPAAYIIADVTVTDEQKMAEYRQWSSRAMAEHGAEIVVRGGAPAVMEGDWAPTRIVVLKFAAGRAAAQAFYDSEIYTQARRVRAGAGVMRMIVVDGPE</sequence>
<keyword evidence="3" id="KW-1185">Reference proteome</keyword>
<dbReference type="RefSeq" id="WP_210853728.1">
    <property type="nucleotide sequence ID" value="NZ_JAGQDD010000005.1"/>
</dbReference>
<proteinExistence type="predicted"/>
<accession>A0A941BL17</accession>
<dbReference type="SUPFAM" id="SSF54909">
    <property type="entry name" value="Dimeric alpha+beta barrel"/>
    <property type="match status" value="1"/>
</dbReference>
<feature type="domain" description="DUF1330" evidence="1">
    <location>
        <begin position="4"/>
        <end position="96"/>
    </location>
</feature>
<dbReference type="InterPro" id="IPR010753">
    <property type="entry name" value="DUF1330"/>
</dbReference>
<dbReference type="AlphaFoldDB" id="A0A941BL17"/>
<dbReference type="PANTHER" id="PTHR41521:SF4">
    <property type="entry name" value="BLR0684 PROTEIN"/>
    <property type="match status" value="1"/>
</dbReference>
<dbReference type="EMBL" id="JAGQDD010000005">
    <property type="protein sequence ID" value="MBQ0930724.1"/>
    <property type="molecule type" value="Genomic_DNA"/>
</dbReference>
<comment type="caution">
    <text evidence="2">The sequence shown here is derived from an EMBL/GenBank/DDBJ whole genome shotgun (WGS) entry which is preliminary data.</text>
</comment>
<organism evidence="2 3">
    <name type="scientific">Ideonella alba</name>
    <dbReference type="NCBI Taxonomy" id="2824118"/>
    <lineage>
        <taxon>Bacteria</taxon>
        <taxon>Pseudomonadati</taxon>
        <taxon>Pseudomonadota</taxon>
        <taxon>Betaproteobacteria</taxon>
        <taxon>Burkholderiales</taxon>
        <taxon>Sphaerotilaceae</taxon>
        <taxon>Ideonella</taxon>
    </lineage>
</organism>
<evidence type="ECO:0000313" key="3">
    <source>
        <dbReference type="Proteomes" id="UP000676246"/>
    </source>
</evidence>